<comment type="pathway">
    <text evidence="3 18">Phospholipid metabolism; CDP-diacylglycerol biosynthesis; CDP-diacylglycerol from sn-glycerol 3-phosphate: step 3/3.</text>
</comment>
<evidence type="ECO:0000256" key="9">
    <source>
        <dbReference type="ARBA" id="ARBA00022516"/>
    </source>
</evidence>
<organism evidence="20 21">
    <name type="scientific">Aliidiomarina sedimenti</name>
    <dbReference type="NCBI Taxonomy" id="1933879"/>
    <lineage>
        <taxon>Bacteria</taxon>
        <taxon>Pseudomonadati</taxon>
        <taxon>Pseudomonadota</taxon>
        <taxon>Gammaproteobacteria</taxon>
        <taxon>Alteromonadales</taxon>
        <taxon>Idiomarinaceae</taxon>
        <taxon>Aliidiomarina</taxon>
    </lineage>
</organism>
<evidence type="ECO:0000256" key="18">
    <source>
        <dbReference type="RuleBase" id="RU003938"/>
    </source>
</evidence>
<keyword evidence="9" id="KW-0444">Lipid biosynthesis</keyword>
<dbReference type="EMBL" id="PIPN01000001">
    <property type="protein sequence ID" value="RUO32035.1"/>
    <property type="molecule type" value="Genomic_DNA"/>
</dbReference>
<evidence type="ECO:0000256" key="6">
    <source>
        <dbReference type="ARBA" id="ARBA00012487"/>
    </source>
</evidence>
<feature type="transmembrane region" description="Helical" evidence="19">
    <location>
        <begin position="220"/>
        <end position="237"/>
    </location>
</feature>
<name>A0ABY0C3K8_9GAMM</name>
<dbReference type="PROSITE" id="PS01315">
    <property type="entry name" value="CDS"/>
    <property type="match status" value="1"/>
</dbReference>
<evidence type="ECO:0000256" key="4">
    <source>
        <dbReference type="ARBA" id="ARBA00005189"/>
    </source>
</evidence>
<evidence type="ECO:0000256" key="11">
    <source>
        <dbReference type="ARBA" id="ARBA00022692"/>
    </source>
</evidence>
<feature type="transmembrane region" description="Helical" evidence="19">
    <location>
        <begin position="153"/>
        <end position="174"/>
    </location>
</feature>
<evidence type="ECO:0000256" key="7">
    <source>
        <dbReference type="ARBA" id="ARBA00019373"/>
    </source>
</evidence>
<keyword evidence="11 18" id="KW-0812">Transmembrane</keyword>
<evidence type="ECO:0000256" key="8">
    <source>
        <dbReference type="ARBA" id="ARBA00022475"/>
    </source>
</evidence>
<evidence type="ECO:0000256" key="12">
    <source>
        <dbReference type="ARBA" id="ARBA00022695"/>
    </source>
</evidence>
<keyword evidence="15 19" id="KW-0472">Membrane</keyword>
<proteinExistence type="inferred from homology"/>
<gene>
    <name evidence="20" type="ORF">CWE12_03345</name>
</gene>
<reference evidence="20 21" key="1">
    <citation type="journal article" date="2018" name="Front. Microbiol.">
        <title>Genome-Based Analysis Reveals the Taxonomy and Diversity of the Family Idiomarinaceae.</title>
        <authorList>
            <person name="Liu Y."/>
            <person name="Lai Q."/>
            <person name="Shao Z."/>
        </authorList>
    </citation>
    <scope>NUCLEOTIDE SEQUENCE [LARGE SCALE GENOMIC DNA]</scope>
    <source>
        <strain evidence="20 21">GBSy1</strain>
    </source>
</reference>
<sequence length="292" mass="31471">MLKQRILTALVLIPLALYCIFFLSLNGFAIFALVALSIGAWEWSPLMGVRRLSGRIAYTVLVAALIAVLYVLAPINSLWSEQGLAQPMVVAISAGVIWWLAAILMVLNFPGSQRLWRRSRVYVGVFGVLVLVPAWAALISIRALNYDLNPLFGAWTVLFIFVLVWAADVGAYAAGRAMGKHKMIPAVSPNKTIEGLCGGVVLAFVIMVLVAQLLPIPRELYVGFYSVGLATVIVSVFGDLSESMFKRCAGVKDSGSILPGHGGVLDRIDSLTSALPVFVLGYLMLIHPALAS</sequence>
<keyword evidence="10 18" id="KW-0808">Transferase</keyword>
<evidence type="ECO:0000256" key="15">
    <source>
        <dbReference type="ARBA" id="ARBA00023136"/>
    </source>
</evidence>
<dbReference type="PANTHER" id="PTHR46382">
    <property type="entry name" value="PHOSPHATIDATE CYTIDYLYLTRANSFERASE"/>
    <property type="match status" value="1"/>
</dbReference>
<evidence type="ECO:0000256" key="17">
    <source>
        <dbReference type="ARBA" id="ARBA00023264"/>
    </source>
</evidence>
<evidence type="ECO:0000256" key="19">
    <source>
        <dbReference type="SAM" id="Phobius"/>
    </source>
</evidence>
<keyword evidence="12 18" id="KW-0548">Nucleotidyltransferase</keyword>
<dbReference type="PANTHER" id="PTHR46382:SF1">
    <property type="entry name" value="PHOSPHATIDATE CYTIDYLYLTRANSFERASE"/>
    <property type="match status" value="1"/>
</dbReference>
<evidence type="ECO:0000313" key="21">
    <source>
        <dbReference type="Proteomes" id="UP000287410"/>
    </source>
</evidence>
<accession>A0ABY0C3K8</accession>
<keyword evidence="16" id="KW-0594">Phospholipid biosynthesis</keyword>
<comment type="catalytic activity">
    <reaction evidence="1 18">
        <text>a 1,2-diacyl-sn-glycero-3-phosphate + CTP + H(+) = a CDP-1,2-diacyl-sn-glycerol + diphosphate</text>
        <dbReference type="Rhea" id="RHEA:16229"/>
        <dbReference type="ChEBI" id="CHEBI:15378"/>
        <dbReference type="ChEBI" id="CHEBI:33019"/>
        <dbReference type="ChEBI" id="CHEBI:37563"/>
        <dbReference type="ChEBI" id="CHEBI:58332"/>
        <dbReference type="ChEBI" id="CHEBI:58608"/>
        <dbReference type="EC" id="2.7.7.41"/>
    </reaction>
</comment>
<comment type="pathway">
    <text evidence="4">Lipid metabolism.</text>
</comment>
<dbReference type="RefSeq" id="WP_126788237.1">
    <property type="nucleotide sequence ID" value="NZ_PIPN01000001.1"/>
</dbReference>
<evidence type="ECO:0000256" key="10">
    <source>
        <dbReference type="ARBA" id="ARBA00022679"/>
    </source>
</evidence>
<feature type="transmembrane region" description="Helical" evidence="19">
    <location>
        <begin position="6"/>
        <end position="36"/>
    </location>
</feature>
<feature type="transmembrane region" description="Helical" evidence="19">
    <location>
        <begin position="87"/>
        <end position="109"/>
    </location>
</feature>
<feature type="transmembrane region" description="Helical" evidence="19">
    <location>
        <begin position="121"/>
        <end position="141"/>
    </location>
</feature>
<keyword evidence="8" id="KW-1003">Cell membrane</keyword>
<evidence type="ECO:0000256" key="5">
    <source>
        <dbReference type="ARBA" id="ARBA00010185"/>
    </source>
</evidence>
<dbReference type="EC" id="2.7.7.41" evidence="6 18"/>
<protein>
    <recommendedName>
        <fullName evidence="7 18">Phosphatidate cytidylyltransferase</fullName>
        <ecNumber evidence="6 18">2.7.7.41</ecNumber>
    </recommendedName>
</protein>
<evidence type="ECO:0000256" key="2">
    <source>
        <dbReference type="ARBA" id="ARBA00004651"/>
    </source>
</evidence>
<dbReference type="Pfam" id="PF01148">
    <property type="entry name" value="CTP_transf_1"/>
    <property type="match status" value="1"/>
</dbReference>
<keyword evidence="17" id="KW-1208">Phospholipid metabolism</keyword>
<comment type="subcellular location">
    <subcellularLocation>
        <location evidence="2">Cell membrane</location>
        <topology evidence="2">Multi-pass membrane protein</topology>
    </subcellularLocation>
</comment>
<keyword evidence="13 19" id="KW-1133">Transmembrane helix</keyword>
<keyword evidence="21" id="KW-1185">Reference proteome</keyword>
<evidence type="ECO:0000256" key="14">
    <source>
        <dbReference type="ARBA" id="ARBA00023098"/>
    </source>
</evidence>
<feature type="transmembrane region" description="Helical" evidence="19">
    <location>
        <begin position="195"/>
        <end position="214"/>
    </location>
</feature>
<dbReference type="InterPro" id="IPR000374">
    <property type="entry name" value="PC_trans"/>
</dbReference>
<evidence type="ECO:0000256" key="16">
    <source>
        <dbReference type="ARBA" id="ARBA00023209"/>
    </source>
</evidence>
<keyword evidence="14" id="KW-0443">Lipid metabolism</keyword>
<evidence type="ECO:0000256" key="13">
    <source>
        <dbReference type="ARBA" id="ARBA00022989"/>
    </source>
</evidence>
<comment type="similarity">
    <text evidence="5 18">Belongs to the CDS family.</text>
</comment>
<comment type="caution">
    <text evidence="20">The sequence shown here is derived from an EMBL/GenBank/DDBJ whole genome shotgun (WGS) entry which is preliminary data.</text>
</comment>
<dbReference type="Proteomes" id="UP000287410">
    <property type="component" value="Unassembled WGS sequence"/>
</dbReference>
<evidence type="ECO:0000256" key="3">
    <source>
        <dbReference type="ARBA" id="ARBA00005119"/>
    </source>
</evidence>
<evidence type="ECO:0000256" key="1">
    <source>
        <dbReference type="ARBA" id="ARBA00001698"/>
    </source>
</evidence>
<feature type="transmembrane region" description="Helical" evidence="19">
    <location>
        <begin position="56"/>
        <end position="75"/>
    </location>
</feature>
<evidence type="ECO:0000313" key="20">
    <source>
        <dbReference type="EMBL" id="RUO32035.1"/>
    </source>
</evidence>